<dbReference type="PATRIC" id="fig|1382798.3.peg.258"/>
<evidence type="ECO:0000313" key="2">
    <source>
        <dbReference type="EMBL" id="KJD34458.1"/>
    </source>
</evidence>
<dbReference type="STRING" id="1382798.PK35_01275"/>
<reference evidence="2 3" key="1">
    <citation type="journal article" date="2015" name="Antonie Van Leeuwenhoek">
        <title>Tamlana nanhaiensis sp. nov., isolated from surface seawater collected from the South China Sea.</title>
        <authorList>
            <person name="Liu X."/>
            <person name="Lai Q."/>
            <person name="Du Y."/>
            <person name="Li G."/>
            <person name="Sun F."/>
            <person name="Shao Z."/>
        </authorList>
    </citation>
    <scope>NUCLEOTIDE SEQUENCE [LARGE SCALE GENOMIC DNA]</scope>
    <source>
        <strain evidence="2 3">FHC16</strain>
    </source>
</reference>
<dbReference type="Pfam" id="PF11695">
    <property type="entry name" value="DUF3291"/>
    <property type="match status" value="1"/>
</dbReference>
<dbReference type="InterPro" id="IPR011008">
    <property type="entry name" value="Dimeric_a/b-barrel"/>
</dbReference>
<evidence type="ECO:0000313" key="3">
    <source>
        <dbReference type="Proteomes" id="UP000032361"/>
    </source>
</evidence>
<organism evidence="2 3">
    <name type="scientific">Neotamlana nanhaiensis</name>
    <dbReference type="NCBI Taxonomy" id="1382798"/>
    <lineage>
        <taxon>Bacteria</taxon>
        <taxon>Pseudomonadati</taxon>
        <taxon>Bacteroidota</taxon>
        <taxon>Flavobacteriia</taxon>
        <taxon>Flavobacteriales</taxon>
        <taxon>Flavobacteriaceae</taxon>
        <taxon>Neotamlana</taxon>
    </lineage>
</organism>
<dbReference type="OrthoDB" id="2376237at2"/>
<comment type="caution">
    <text evidence="2">The sequence shown here is derived from an EMBL/GenBank/DDBJ whole genome shotgun (WGS) entry which is preliminary data.</text>
</comment>
<dbReference type="RefSeq" id="WP_044624842.1">
    <property type="nucleotide sequence ID" value="NZ_JTDV01000001.1"/>
</dbReference>
<gene>
    <name evidence="2" type="ORF">PK35_01275</name>
</gene>
<dbReference type="EMBL" id="JTDV01000001">
    <property type="protein sequence ID" value="KJD34458.1"/>
    <property type="molecule type" value="Genomic_DNA"/>
</dbReference>
<keyword evidence="3" id="KW-1185">Reference proteome</keyword>
<feature type="domain" description="DUF3291" evidence="1">
    <location>
        <begin position="6"/>
        <end position="142"/>
    </location>
</feature>
<proteinExistence type="predicted"/>
<dbReference type="Proteomes" id="UP000032361">
    <property type="component" value="Unassembled WGS sequence"/>
</dbReference>
<dbReference type="InterPro" id="IPR021708">
    <property type="entry name" value="DUF3291"/>
</dbReference>
<protein>
    <recommendedName>
        <fullName evidence="1">DUF3291 domain-containing protein</fullName>
    </recommendedName>
</protein>
<accession>A0A0D7W6X9</accession>
<sequence>MQQFYLAQVNIAKRLAPMDDPIMQDFVNNVDRINAIADNSDGFIWRLQDEDKDEVAQVFQDDSIIVNISVWKNLEALFNYTYKSGHVEIFKRKKEWFSKIEMSHMAFWYIPKGDIPTLQDAKHKLDYLNENGSSPYAFTFKDKFSITDFLNYKPLKQI</sequence>
<evidence type="ECO:0000259" key="1">
    <source>
        <dbReference type="Pfam" id="PF11695"/>
    </source>
</evidence>
<name>A0A0D7W6X9_9FLAO</name>
<dbReference type="SUPFAM" id="SSF54909">
    <property type="entry name" value="Dimeric alpha+beta barrel"/>
    <property type="match status" value="1"/>
</dbReference>
<dbReference type="AlphaFoldDB" id="A0A0D7W6X9"/>